<reference evidence="4" key="1">
    <citation type="journal article" date="2019" name="Int. J. Syst. Evol. Microbiol.">
        <title>The Global Catalogue of Microorganisms (GCM) 10K type strain sequencing project: providing services to taxonomists for standard genome sequencing and annotation.</title>
        <authorList>
            <consortium name="The Broad Institute Genomics Platform"/>
            <consortium name="The Broad Institute Genome Sequencing Center for Infectious Disease"/>
            <person name="Wu L."/>
            <person name="Ma J."/>
        </authorList>
    </citation>
    <scope>NUCLEOTIDE SEQUENCE [LARGE SCALE GENOMIC DNA]</scope>
    <source>
        <strain evidence="4">JCM 17919</strain>
    </source>
</reference>
<evidence type="ECO:0000313" key="4">
    <source>
        <dbReference type="Proteomes" id="UP001501725"/>
    </source>
</evidence>
<dbReference type="PANTHER" id="PTHR11803">
    <property type="entry name" value="2-IMINOBUTANOATE/2-IMINOPROPANOATE DEAMINASE RIDA"/>
    <property type="match status" value="1"/>
</dbReference>
<keyword evidence="4" id="KW-1185">Reference proteome</keyword>
<dbReference type="Proteomes" id="UP001501725">
    <property type="component" value="Unassembled WGS sequence"/>
</dbReference>
<name>A0ABP8G9H3_9BACT</name>
<dbReference type="Pfam" id="PF01042">
    <property type="entry name" value="Ribonuc_L-PSP"/>
    <property type="match status" value="1"/>
</dbReference>
<comment type="caution">
    <text evidence="3">The sequence shown here is derived from an EMBL/GenBank/DDBJ whole genome shotgun (WGS) entry which is preliminary data.</text>
</comment>
<gene>
    <name evidence="3" type="ORF">GCM10023184_05120</name>
</gene>
<dbReference type="EMBL" id="BAABGY010000002">
    <property type="protein sequence ID" value="GAA4320096.1"/>
    <property type="molecule type" value="Genomic_DNA"/>
</dbReference>
<organism evidence="3 4">
    <name type="scientific">Flaviaesturariibacter amylovorans</name>
    <dbReference type="NCBI Taxonomy" id="1084520"/>
    <lineage>
        <taxon>Bacteria</taxon>
        <taxon>Pseudomonadati</taxon>
        <taxon>Bacteroidota</taxon>
        <taxon>Chitinophagia</taxon>
        <taxon>Chitinophagales</taxon>
        <taxon>Chitinophagaceae</taxon>
        <taxon>Flaviaestuariibacter</taxon>
    </lineage>
</organism>
<sequence length="141" mass="15588">MLLLLALVAVTGAFAQDNKNIVKEKFHFGNKDQDTVWGYAQVVRVDNVLYVSGTVARNTDSAGISNIYRTIGRSLARFGATLQNVVKETVYTTDMDGLAAVNKWRKAAYKGDYPAATWVQISRLLMPDAKIEIEVVAHLPK</sequence>
<dbReference type="InterPro" id="IPR006175">
    <property type="entry name" value="YjgF/YER057c/UK114"/>
</dbReference>
<dbReference type="SUPFAM" id="SSF55298">
    <property type="entry name" value="YjgF-like"/>
    <property type="match status" value="1"/>
</dbReference>
<feature type="signal peptide" evidence="2">
    <location>
        <begin position="1"/>
        <end position="15"/>
    </location>
</feature>
<evidence type="ECO:0000256" key="1">
    <source>
        <dbReference type="ARBA" id="ARBA00010552"/>
    </source>
</evidence>
<comment type="similarity">
    <text evidence="1">Belongs to the RutC family.</text>
</comment>
<evidence type="ECO:0000313" key="3">
    <source>
        <dbReference type="EMBL" id="GAA4320096.1"/>
    </source>
</evidence>
<proteinExistence type="inferred from homology"/>
<dbReference type="CDD" id="cd00448">
    <property type="entry name" value="YjgF_YER057c_UK114_family"/>
    <property type="match status" value="1"/>
</dbReference>
<dbReference type="PANTHER" id="PTHR11803:SF58">
    <property type="entry name" value="PROTEIN HMF1-RELATED"/>
    <property type="match status" value="1"/>
</dbReference>
<accession>A0ABP8G9H3</accession>
<protein>
    <submittedName>
        <fullName evidence="3">RidA family protein</fullName>
    </submittedName>
</protein>
<evidence type="ECO:0000256" key="2">
    <source>
        <dbReference type="SAM" id="SignalP"/>
    </source>
</evidence>
<keyword evidence="2" id="KW-0732">Signal</keyword>
<dbReference type="InterPro" id="IPR035959">
    <property type="entry name" value="RutC-like_sf"/>
</dbReference>
<dbReference type="Gene3D" id="3.30.1330.40">
    <property type="entry name" value="RutC-like"/>
    <property type="match status" value="1"/>
</dbReference>
<feature type="chain" id="PRO_5047009884" evidence="2">
    <location>
        <begin position="16"/>
        <end position="141"/>
    </location>
</feature>